<dbReference type="EMBL" id="UYRS01018387">
    <property type="protein sequence ID" value="VDK34406.1"/>
    <property type="molecule type" value="Genomic_DNA"/>
</dbReference>
<keyword evidence="1" id="KW-0472">Membrane</keyword>
<evidence type="ECO:0000259" key="2">
    <source>
        <dbReference type="PROSITE" id="PS50853"/>
    </source>
</evidence>
<dbReference type="CDD" id="cd00063">
    <property type="entry name" value="FN3"/>
    <property type="match status" value="2"/>
</dbReference>
<evidence type="ECO:0000256" key="1">
    <source>
        <dbReference type="SAM" id="Phobius"/>
    </source>
</evidence>
<dbReference type="SMART" id="SM00060">
    <property type="entry name" value="FN3"/>
    <property type="match status" value="1"/>
</dbReference>
<dbReference type="Pfam" id="PF00041">
    <property type="entry name" value="fn3"/>
    <property type="match status" value="1"/>
</dbReference>
<evidence type="ECO:0000313" key="4">
    <source>
        <dbReference type="Proteomes" id="UP000282613"/>
    </source>
</evidence>
<dbReference type="PROSITE" id="PS50853">
    <property type="entry name" value="FN3"/>
    <property type="match status" value="1"/>
</dbReference>
<proteinExistence type="predicted"/>
<dbReference type="InterPro" id="IPR003961">
    <property type="entry name" value="FN3_dom"/>
</dbReference>
<dbReference type="OrthoDB" id="6022401at2759"/>
<gene>
    <name evidence="3" type="ORF">TASK_LOCUS5039</name>
</gene>
<dbReference type="WBParaSite" id="TASK_0000503801-mRNA-1">
    <property type="protein sequence ID" value="TASK_0000503801-mRNA-1"/>
    <property type="gene ID" value="TASK_0000503801"/>
</dbReference>
<dbReference type="InterPro" id="IPR036116">
    <property type="entry name" value="FN3_sf"/>
</dbReference>
<dbReference type="Proteomes" id="UP000282613">
    <property type="component" value="Unassembled WGS sequence"/>
</dbReference>
<reference evidence="3 4" key="2">
    <citation type="submission" date="2018-11" db="EMBL/GenBank/DDBJ databases">
        <authorList>
            <consortium name="Pathogen Informatics"/>
        </authorList>
    </citation>
    <scope>NUCLEOTIDE SEQUENCE [LARGE SCALE GENOMIC DNA]</scope>
</reference>
<keyword evidence="1" id="KW-1133">Transmembrane helix</keyword>
<protein>
    <submittedName>
        <fullName evidence="5">Fibronectin type-III domain-containing protein</fullName>
    </submittedName>
</protein>
<evidence type="ECO:0000313" key="3">
    <source>
        <dbReference type="EMBL" id="VDK34406.1"/>
    </source>
</evidence>
<evidence type="ECO:0000313" key="5">
    <source>
        <dbReference type="WBParaSite" id="TASK_0000503801-mRNA-1"/>
    </source>
</evidence>
<keyword evidence="4" id="KW-1185">Reference proteome</keyword>
<dbReference type="AlphaFoldDB" id="A0A158R899"/>
<keyword evidence="1" id="KW-0812">Transmembrane</keyword>
<dbReference type="SUPFAM" id="SSF49265">
    <property type="entry name" value="Fibronectin type III"/>
    <property type="match status" value="1"/>
</dbReference>
<dbReference type="STRING" id="60517.A0A158R899"/>
<feature type="domain" description="Fibronectin type-III" evidence="2">
    <location>
        <begin position="62"/>
        <end position="155"/>
    </location>
</feature>
<accession>A0A158R899</accession>
<dbReference type="Gene3D" id="2.60.40.10">
    <property type="entry name" value="Immunoglobulins"/>
    <property type="match status" value="2"/>
</dbReference>
<organism evidence="5">
    <name type="scientific">Taenia asiatica</name>
    <name type="common">Asian tapeworm</name>
    <dbReference type="NCBI Taxonomy" id="60517"/>
    <lineage>
        <taxon>Eukaryota</taxon>
        <taxon>Metazoa</taxon>
        <taxon>Spiralia</taxon>
        <taxon>Lophotrochozoa</taxon>
        <taxon>Platyhelminthes</taxon>
        <taxon>Cestoda</taxon>
        <taxon>Eucestoda</taxon>
        <taxon>Cyclophyllidea</taxon>
        <taxon>Taeniidae</taxon>
        <taxon>Taenia</taxon>
    </lineage>
</organism>
<name>A0A158R899_TAEAS</name>
<dbReference type="InterPro" id="IPR013783">
    <property type="entry name" value="Ig-like_fold"/>
</dbReference>
<sequence>MSHYSTTKLRYLLCDIIIVSFLKSYTIEQLLPHTSYRVNVSISNGRTFGPPSVLNFTTREGLPDPPLLQVESRSTDSFRVSLTSSDNRGVVLGYLIKWAECSNSSVVGSAETQEAYFAIQGLRNATCYQMQAAARTSVGLGDFSLLTQDFTSCPGRFVPSHFTLHIFPFHGVNLLGGHEIVLNFTVRSVCRPRDCKIDWPCQEFGATSNVLQLDLDHLAEMFYRPVGFGEFSDKAIGGIIGAVFAIFLMLCCVGALSIFY</sequence>
<feature type="transmembrane region" description="Helical" evidence="1">
    <location>
        <begin position="235"/>
        <end position="259"/>
    </location>
</feature>
<reference evidence="5" key="1">
    <citation type="submission" date="2016-04" db="UniProtKB">
        <authorList>
            <consortium name="WormBaseParasite"/>
        </authorList>
    </citation>
    <scope>IDENTIFICATION</scope>
</reference>